<keyword evidence="1" id="KW-0812">Transmembrane</keyword>
<reference evidence="3 5" key="1">
    <citation type="submission" date="2015-12" db="EMBL/GenBank/DDBJ databases">
        <title>Bacillus cereus Group isolate.</title>
        <authorList>
            <person name="Kovac J."/>
        </authorList>
    </citation>
    <scope>NUCLEOTIDE SEQUENCE [LARGE SCALE GENOMIC DNA]</scope>
    <source>
        <strain evidence="3 5">FSL W8-0275</strain>
    </source>
</reference>
<evidence type="ECO:0000313" key="5">
    <source>
        <dbReference type="Proteomes" id="UP000075591"/>
    </source>
</evidence>
<dbReference type="Proteomes" id="UP000613452">
    <property type="component" value="Unassembled WGS sequence"/>
</dbReference>
<dbReference type="PATRIC" id="fig|1396.432.peg.67"/>
<evidence type="ECO:0000313" key="4">
    <source>
        <dbReference type="EMBL" id="MBK1606893.1"/>
    </source>
</evidence>
<dbReference type="InterPro" id="IPR041208">
    <property type="entry name" value="Cap15"/>
</dbReference>
<reference evidence="4 6" key="2">
    <citation type="submission" date="2020-12" db="EMBL/GenBank/DDBJ databases">
        <title>Genome assembly for a thermostable protease producing Bacillus cereus MAKP1 strain isolated from chicken gut.</title>
        <authorList>
            <person name="Malaviya A."/>
        </authorList>
    </citation>
    <scope>NUCLEOTIDE SEQUENCE [LARGE SCALE GENOMIC DNA]</scope>
    <source>
        <strain evidence="4 6">MAKP1</strain>
    </source>
</reference>
<sequence>MYDQKLYYRYLISLGIVIFVFIFYLKGGKFDPSILLTASSAAGITIILDKFIFKTILWKLCPDLFYSCKITNIPFLGGCWEGTLESNYMAPGTTTKLPPIPAKIEIRHEFDSIHIKMETNQSYSSSYVSGIIEDEGKQKFLCYLYGNDADKDREINPKHDGATRLRIKHDGDFVLEGHYWTGRETTGSMNFTRKSKKNLPV</sequence>
<dbReference type="RefSeq" id="WP_000272251.1">
    <property type="nucleotide sequence ID" value="NZ_AP022857.1"/>
</dbReference>
<dbReference type="Proteomes" id="UP000075591">
    <property type="component" value="Unassembled WGS sequence"/>
</dbReference>
<evidence type="ECO:0000313" key="6">
    <source>
        <dbReference type="Proteomes" id="UP000613452"/>
    </source>
</evidence>
<dbReference type="EMBL" id="LOMT01000161">
    <property type="protein sequence ID" value="KXX85052.1"/>
    <property type="molecule type" value="Genomic_DNA"/>
</dbReference>
<name>A0A150AUL8_BACCE</name>
<organism evidence="3 5">
    <name type="scientific">Bacillus cereus</name>
    <dbReference type="NCBI Taxonomy" id="1396"/>
    <lineage>
        <taxon>Bacteria</taxon>
        <taxon>Bacillati</taxon>
        <taxon>Bacillota</taxon>
        <taxon>Bacilli</taxon>
        <taxon>Bacillales</taxon>
        <taxon>Bacillaceae</taxon>
        <taxon>Bacillus</taxon>
        <taxon>Bacillus cereus group</taxon>
    </lineage>
</organism>
<evidence type="ECO:0000313" key="3">
    <source>
        <dbReference type="EMBL" id="KXX85052.1"/>
    </source>
</evidence>
<evidence type="ECO:0000259" key="2">
    <source>
        <dbReference type="Pfam" id="PF18153"/>
    </source>
</evidence>
<dbReference type="Pfam" id="PF18153">
    <property type="entry name" value="Cap15_CD_rec"/>
    <property type="match status" value="1"/>
</dbReference>
<protein>
    <recommendedName>
        <fullName evidence="2">CD-NTase-associated protein 15 domain-containing protein</fullName>
    </recommendedName>
</protein>
<comment type="caution">
    <text evidence="3">The sequence shown here is derived from an EMBL/GenBank/DDBJ whole genome shotgun (WGS) entry which is preliminary data.</text>
</comment>
<feature type="transmembrane region" description="Helical" evidence="1">
    <location>
        <begin position="33"/>
        <end position="53"/>
    </location>
</feature>
<keyword evidence="1" id="KW-1133">Transmembrane helix</keyword>
<keyword evidence="1" id="KW-0472">Membrane</keyword>
<gene>
    <name evidence="3" type="ORF">AT274_06585</name>
    <name evidence="4" type="ORF">JCR31_03125</name>
</gene>
<proteinExistence type="predicted"/>
<feature type="domain" description="CD-NTase-associated protein 15" evidence="2">
    <location>
        <begin position="72"/>
        <end position="193"/>
    </location>
</feature>
<dbReference type="AlphaFoldDB" id="A0A150AUL8"/>
<evidence type="ECO:0000256" key="1">
    <source>
        <dbReference type="SAM" id="Phobius"/>
    </source>
</evidence>
<accession>A0A150AUL8</accession>
<feature type="transmembrane region" description="Helical" evidence="1">
    <location>
        <begin position="7"/>
        <end position="27"/>
    </location>
</feature>
<dbReference type="EMBL" id="JAEFBZ010000001">
    <property type="protein sequence ID" value="MBK1606893.1"/>
    <property type="molecule type" value="Genomic_DNA"/>
</dbReference>